<accession>A0A8J5HA88</accession>
<dbReference type="OrthoDB" id="689767at2759"/>
<dbReference type="PANTHER" id="PTHR31722">
    <property type="entry name" value="OS06G0675200 PROTEIN"/>
    <property type="match status" value="1"/>
</dbReference>
<dbReference type="PANTHER" id="PTHR31722:SF0">
    <property type="entry name" value="OS06G0675200 PROTEIN"/>
    <property type="match status" value="1"/>
</dbReference>
<dbReference type="EMBL" id="JACMSC010000005">
    <property type="protein sequence ID" value="KAG6522697.1"/>
    <property type="molecule type" value="Genomic_DNA"/>
</dbReference>
<dbReference type="Proteomes" id="UP000734854">
    <property type="component" value="Unassembled WGS sequence"/>
</dbReference>
<evidence type="ECO:0000313" key="3">
    <source>
        <dbReference type="Proteomes" id="UP000734854"/>
    </source>
</evidence>
<feature type="compositionally biased region" description="Polar residues" evidence="1">
    <location>
        <begin position="356"/>
        <end position="366"/>
    </location>
</feature>
<gene>
    <name evidence="2" type="ORF">ZIOFF_019848</name>
</gene>
<feature type="region of interest" description="Disordered" evidence="1">
    <location>
        <begin position="199"/>
        <end position="219"/>
    </location>
</feature>
<feature type="compositionally biased region" description="Low complexity" evidence="1">
    <location>
        <begin position="199"/>
        <end position="211"/>
    </location>
</feature>
<proteinExistence type="predicted"/>
<feature type="compositionally biased region" description="Basic and acidic residues" evidence="1">
    <location>
        <begin position="374"/>
        <end position="385"/>
    </location>
</feature>
<evidence type="ECO:0000313" key="2">
    <source>
        <dbReference type="EMBL" id="KAG6522697.1"/>
    </source>
</evidence>
<comment type="caution">
    <text evidence="2">The sequence shown here is derived from an EMBL/GenBank/DDBJ whole genome shotgun (WGS) entry which is preliminary data.</text>
</comment>
<feature type="region of interest" description="Disordered" evidence="1">
    <location>
        <begin position="246"/>
        <end position="278"/>
    </location>
</feature>
<sequence length="385" mass="41297">MPSALVNSVAITPTTKEAFAWFGPRISFSHDAASVDLPSPAAEGSPEAFHEDFEFLLHDRPVSMLPADELFSEGKLVPLHLAVTKPPEAESMVFPDPPEMRRKAEISGADPYGLSPRAPRCIGRWRELLGLKRASASKFRVQVAVGDVPSAVASAASKKSAVPRSAPKHLLHWHPKAASVDSSFSLPLLRDSDQESSHIASCLSHSSSSSSGPDHEDIAGLSIDSDKIGYVASRIRLSCPRPALPAASRMGFSPSKRTTDPAAQPPRGVSVDSPRMSSSGKIVFHGLERSSSSPGSFTGGPRPRMRRVERSYSANVQVAPVLNVVPVGSLRGSGKPVSVFGLAQLFSPQPKKERQGSVTNRAQASRPSLRHRRQDQDRNICSKSN</sequence>
<organism evidence="2 3">
    <name type="scientific">Zingiber officinale</name>
    <name type="common">Ginger</name>
    <name type="synonym">Amomum zingiber</name>
    <dbReference type="NCBI Taxonomy" id="94328"/>
    <lineage>
        <taxon>Eukaryota</taxon>
        <taxon>Viridiplantae</taxon>
        <taxon>Streptophyta</taxon>
        <taxon>Embryophyta</taxon>
        <taxon>Tracheophyta</taxon>
        <taxon>Spermatophyta</taxon>
        <taxon>Magnoliopsida</taxon>
        <taxon>Liliopsida</taxon>
        <taxon>Zingiberales</taxon>
        <taxon>Zingiberaceae</taxon>
        <taxon>Zingiber</taxon>
    </lineage>
</organism>
<name>A0A8J5HA88_ZINOF</name>
<feature type="region of interest" description="Disordered" evidence="1">
    <location>
        <begin position="346"/>
        <end position="385"/>
    </location>
</feature>
<reference evidence="2 3" key="1">
    <citation type="submission" date="2020-08" db="EMBL/GenBank/DDBJ databases">
        <title>Plant Genome Project.</title>
        <authorList>
            <person name="Zhang R.-G."/>
        </authorList>
    </citation>
    <scope>NUCLEOTIDE SEQUENCE [LARGE SCALE GENOMIC DNA]</scope>
    <source>
        <tissue evidence="2">Rhizome</tissue>
    </source>
</reference>
<dbReference type="AlphaFoldDB" id="A0A8J5HA88"/>
<protein>
    <submittedName>
        <fullName evidence="2">Uncharacterized protein</fullName>
    </submittedName>
</protein>
<evidence type="ECO:0000256" key="1">
    <source>
        <dbReference type="SAM" id="MobiDB-lite"/>
    </source>
</evidence>
<keyword evidence="3" id="KW-1185">Reference proteome</keyword>